<feature type="compositionally biased region" description="Acidic residues" evidence="1">
    <location>
        <begin position="329"/>
        <end position="339"/>
    </location>
</feature>
<dbReference type="AlphaFoldDB" id="A0AAD5RGA5"/>
<feature type="compositionally biased region" description="Polar residues" evidence="1">
    <location>
        <begin position="82"/>
        <end position="101"/>
    </location>
</feature>
<name>A0AAD5RGA5_9PEZI</name>
<feature type="region of interest" description="Disordered" evidence="1">
    <location>
        <begin position="313"/>
        <end position="339"/>
    </location>
</feature>
<evidence type="ECO:0000313" key="2">
    <source>
        <dbReference type="EMBL" id="KAJ2892600.1"/>
    </source>
</evidence>
<protein>
    <submittedName>
        <fullName evidence="2">Uncharacterized protein</fullName>
    </submittedName>
</protein>
<feature type="compositionally biased region" description="Low complexity" evidence="1">
    <location>
        <begin position="271"/>
        <end position="286"/>
    </location>
</feature>
<organism evidence="2 3">
    <name type="scientific">Zalerion maritima</name>
    <dbReference type="NCBI Taxonomy" id="339359"/>
    <lineage>
        <taxon>Eukaryota</taxon>
        <taxon>Fungi</taxon>
        <taxon>Dikarya</taxon>
        <taxon>Ascomycota</taxon>
        <taxon>Pezizomycotina</taxon>
        <taxon>Sordariomycetes</taxon>
        <taxon>Lulworthiomycetidae</taxon>
        <taxon>Lulworthiales</taxon>
        <taxon>Lulworthiaceae</taxon>
        <taxon>Zalerion</taxon>
    </lineage>
</organism>
<feature type="compositionally biased region" description="Basic residues" evidence="1">
    <location>
        <begin position="153"/>
        <end position="166"/>
    </location>
</feature>
<feature type="region of interest" description="Disordered" evidence="1">
    <location>
        <begin position="1"/>
        <end position="114"/>
    </location>
</feature>
<feature type="compositionally biased region" description="Basic and acidic residues" evidence="1">
    <location>
        <begin position="313"/>
        <end position="323"/>
    </location>
</feature>
<evidence type="ECO:0000313" key="3">
    <source>
        <dbReference type="Proteomes" id="UP001201980"/>
    </source>
</evidence>
<accession>A0AAD5RGA5</accession>
<gene>
    <name evidence="2" type="ORF">MKZ38_009546</name>
</gene>
<feature type="region of interest" description="Disordered" evidence="1">
    <location>
        <begin position="151"/>
        <end position="192"/>
    </location>
</feature>
<feature type="compositionally biased region" description="Polar residues" evidence="1">
    <location>
        <begin position="1"/>
        <end position="10"/>
    </location>
</feature>
<dbReference type="EMBL" id="JAKWBI020000769">
    <property type="protein sequence ID" value="KAJ2892600.1"/>
    <property type="molecule type" value="Genomic_DNA"/>
</dbReference>
<feature type="compositionally biased region" description="Low complexity" evidence="1">
    <location>
        <begin position="11"/>
        <end position="29"/>
    </location>
</feature>
<evidence type="ECO:0000256" key="1">
    <source>
        <dbReference type="SAM" id="MobiDB-lite"/>
    </source>
</evidence>
<sequence length="339" mass="35773">MTDPSSSSNRAPSIAPGPASPSVSSARMVPPRPRPQPTPVVSDSSAPPHQRSASAASSSSSRHQAQPQQQVRRQPSREGAAPSSQQTPSTPAQRPTSSASMRPSLLQGGRPPFAPLYTLVANATSDMAYHPRVHYIFNDDDENEALAQALNHAAHRQQQHQQHQRIHSGGGNLRPPFQAPSRSASGSEDSLAHGNRDRALLLDLTRSADGGWEVAHASSLSADWAVVSAQVSRLQEGDGSAQDDEGQQSLMLKIEGVDGPGQAHHAHTGDAGALEGSRGSAGRASSTQSPEYGAILEEFEKKMGVLRQVVDAGEEKRKAEGSGRAELGVVEEESTEGEK</sequence>
<proteinExistence type="predicted"/>
<reference evidence="2" key="1">
    <citation type="submission" date="2022-07" db="EMBL/GenBank/DDBJ databases">
        <title>Draft genome sequence of Zalerion maritima ATCC 34329, a (micro)plastics degrading marine fungus.</title>
        <authorList>
            <person name="Paco A."/>
            <person name="Goncalves M.F.M."/>
            <person name="Rocha-Santos T.A.P."/>
            <person name="Alves A."/>
        </authorList>
    </citation>
    <scope>NUCLEOTIDE SEQUENCE</scope>
    <source>
        <strain evidence="2">ATCC 34329</strain>
    </source>
</reference>
<dbReference type="Proteomes" id="UP001201980">
    <property type="component" value="Unassembled WGS sequence"/>
</dbReference>
<comment type="caution">
    <text evidence="2">The sequence shown here is derived from an EMBL/GenBank/DDBJ whole genome shotgun (WGS) entry which is preliminary data.</text>
</comment>
<feature type="compositionally biased region" description="Low complexity" evidence="1">
    <location>
        <begin position="39"/>
        <end position="73"/>
    </location>
</feature>
<keyword evidence="3" id="KW-1185">Reference proteome</keyword>
<feature type="region of interest" description="Disordered" evidence="1">
    <location>
        <begin position="258"/>
        <end position="293"/>
    </location>
</feature>